<keyword evidence="3" id="KW-1185">Reference proteome</keyword>
<dbReference type="SUPFAM" id="SSF53955">
    <property type="entry name" value="Lysozyme-like"/>
    <property type="match status" value="1"/>
</dbReference>
<evidence type="ECO:0008006" key="4">
    <source>
        <dbReference type="Google" id="ProtNLM"/>
    </source>
</evidence>
<accession>A0A1H7ZB57</accession>
<dbReference type="AlphaFoldDB" id="A0A1H7ZB57"/>
<dbReference type="RefSeq" id="WP_042449984.1">
    <property type="nucleotide sequence ID" value="NZ_BBPN01000017.1"/>
</dbReference>
<feature type="compositionally biased region" description="Low complexity" evidence="1">
    <location>
        <begin position="34"/>
        <end position="62"/>
    </location>
</feature>
<dbReference type="Gene3D" id="1.10.530.10">
    <property type="match status" value="1"/>
</dbReference>
<evidence type="ECO:0000313" key="3">
    <source>
        <dbReference type="Proteomes" id="UP000183015"/>
    </source>
</evidence>
<evidence type="ECO:0000313" key="2">
    <source>
        <dbReference type="EMBL" id="SEM54788.1"/>
    </source>
</evidence>
<proteinExistence type="predicted"/>
<sequence>MARRRRSAWGAWAVVALAGVLVWAVMHGQGGGAARDASASPSASGAHAVADHPSPSASASGGSWYTGSYDPSQFAAQVRARAHEAGVDPQLVMAVLYNEDYKPHDPAFERSWLKLKPTASLGVANMHEATFDQVKQGRPFASRSWLSLPDDPDLAIRAEAWYLHDLAAQLPAHHVSSLTTDELLALGYNTGPGNMRAFARGVSLGPQARQYLDTTRSNWEKAAKAIAI</sequence>
<name>A0A1H7ZB57_STRJI</name>
<gene>
    <name evidence="2" type="ORF">SAMN05414137_13353</name>
</gene>
<evidence type="ECO:0000256" key="1">
    <source>
        <dbReference type="SAM" id="MobiDB-lite"/>
    </source>
</evidence>
<dbReference type="eggNOG" id="COG0741">
    <property type="taxonomic scope" value="Bacteria"/>
</dbReference>
<dbReference type="InterPro" id="IPR023346">
    <property type="entry name" value="Lysozyme-like_dom_sf"/>
</dbReference>
<dbReference type="Proteomes" id="UP000183015">
    <property type="component" value="Unassembled WGS sequence"/>
</dbReference>
<organism evidence="2 3">
    <name type="scientific">Streptacidiphilus jiangxiensis</name>
    <dbReference type="NCBI Taxonomy" id="235985"/>
    <lineage>
        <taxon>Bacteria</taxon>
        <taxon>Bacillati</taxon>
        <taxon>Actinomycetota</taxon>
        <taxon>Actinomycetes</taxon>
        <taxon>Kitasatosporales</taxon>
        <taxon>Streptomycetaceae</taxon>
        <taxon>Streptacidiphilus</taxon>
    </lineage>
</organism>
<feature type="region of interest" description="Disordered" evidence="1">
    <location>
        <begin position="33"/>
        <end position="62"/>
    </location>
</feature>
<protein>
    <recommendedName>
        <fullName evidence="4">Transglycosylase SLT domain-containing protein</fullName>
    </recommendedName>
</protein>
<reference evidence="3" key="1">
    <citation type="submission" date="2016-10" db="EMBL/GenBank/DDBJ databases">
        <authorList>
            <person name="Varghese N."/>
        </authorList>
    </citation>
    <scope>NUCLEOTIDE SEQUENCE [LARGE SCALE GENOMIC DNA]</scope>
    <source>
        <strain evidence="3">DSM 45096 / BCRC 16803 / CGMCC 4.1857 / CIP 109030 / JCM 12277 / KCTC 19219 / NBRC 100920 / 33214</strain>
    </source>
</reference>
<dbReference type="STRING" id="235985.SAMN05414137_13353"/>
<dbReference type="EMBL" id="FOAZ01000033">
    <property type="protein sequence ID" value="SEM54788.1"/>
    <property type="molecule type" value="Genomic_DNA"/>
</dbReference>